<feature type="compositionally biased region" description="Polar residues" evidence="8">
    <location>
        <begin position="2050"/>
        <end position="2060"/>
    </location>
</feature>
<evidence type="ECO:0000256" key="7">
    <source>
        <dbReference type="PROSITE-ProRule" id="PRU00042"/>
    </source>
</evidence>
<evidence type="ECO:0000256" key="1">
    <source>
        <dbReference type="ARBA" id="ARBA00004123"/>
    </source>
</evidence>
<feature type="region of interest" description="Disordered" evidence="8">
    <location>
        <begin position="2050"/>
        <end position="2087"/>
    </location>
</feature>
<keyword evidence="6" id="KW-0539">Nucleus</keyword>
<feature type="domain" description="C2H2-type" evidence="9">
    <location>
        <begin position="1865"/>
        <end position="1893"/>
    </location>
</feature>
<accession>A0ABM0K6J8</accession>
<dbReference type="Proteomes" id="UP000694888">
    <property type="component" value="Unplaced"/>
</dbReference>
<feature type="domain" description="C2H2-type" evidence="9">
    <location>
        <begin position="135"/>
        <end position="163"/>
    </location>
</feature>
<dbReference type="InterPro" id="IPR013087">
    <property type="entry name" value="Znf_C2H2_type"/>
</dbReference>
<feature type="region of interest" description="Disordered" evidence="8">
    <location>
        <begin position="1085"/>
        <end position="1385"/>
    </location>
</feature>
<feature type="domain" description="C2H2-type" evidence="9">
    <location>
        <begin position="2177"/>
        <end position="2204"/>
    </location>
</feature>
<dbReference type="GeneID" id="101855529"/>
<dbReference type="SUPFAM" id="SSF57667">
    <property type="entry name" value="beta-beta-alpha zinc fingers"/>
    <property type="match status" value="1"/>
</dbReference>
<dbReference type="PROSITE" id="PS00028">
    <property type="entry name" value="ZINC_FINGER_C2H2_1"/>
    <property type="match status" value="5"/>
</dbReference>
<feature type="region of interest" description="Disordered" evidence="8">
    <location>
        <begin position="596"/>
        <end position="616"/>
    </location>
</feature>
<feature type="compositionally biased region" description="Basic and acidic residues" evidence="8">
    <location>
        <begin position="1293"/>
        <end position="1303"/>
    </location>
</feature>
<dbReference type="InterPro" id="IPR036236">
    <property type="entry name" value="Znf_C2H2_sf"/>
</dbReference>
<feature type="compositionally biased region" description="Polar residues" evidence="8">
    <location>
        <begin position="2076"/>
        <end position="2086"/>
    </location>
</feature>
<organism evidence="10 11">
    <name type="scientific">Aplysia californica</name>
    <name type="common">California sea hare</name>
    <dbReference type="NCBI Taxonomy" id="6500"/>
    <lineage>
        <taxon>Eukaryota</taxon>
        <taxon>Metazoa</taxon>
        <taxon>Spiralia</taxon>
        <taxon>Lophotrochozoa</taxon>
        <taxon>Mollusca</taxon>
        <taxon>Gastropoda</taxon>
        <taxon>Heterobranchia</taxon>
        <taxon>Euthyneura</taxon>
        <taxon>Tectipleura</taxon>
        <taxon>Aplysiida</taxon>
        <taxon>Aplysioidea</taxon>
        <taxon>Aplysiidae</taxon>
        <taxon>Aplysia</taxon>
    </lineage>
</organism>
<feature type="compositionally biased region" description="Basic and acidic residues" evidence="8">
    <location>
        <begin position="1414"/>
        <end position="1425"/>
    </location>
</feature>
<comment type="subcellular location">
    <subcellularLocation>
        <location evidence="1">Nucleus</location>
    </subcellularLocation>
</comment>
<keyword evidence="2" id="KW-0479">Metal-binding</keyword>
<evidence type="ECO:0000259" key="9">
    <source>
        <dbReference type="PROSITE" id="PS50157"/>
    </source>
</evidence>
<feature type="compositionally biased region" description="Basic and acidic residues" evidence="8">
    <location>
        <begin position="1321"/>
        <end position="1334"/>
    </location>
</feature>
<keyword evidence="5" id="KW-0862">Zinc</keyword>
<sequence>MASEKGSSAVNWEALGILTCERCHLKTSDKTLLQFHNCRISKRKVSSSSHVSRTAPCTEAVVANTASSSNTVPLAVSREKPGSSAGVTSVTLPRVTAVVQYNRAKGTFACSLCREGYNEQEFIEHLQSHMWLKPYKCNYCVGEFETRDAIYAHISTEHVGEELRVCLKLSPRTKDVIYGAKGNSKNTYFFSALKGNSCKSKSDLPQDGSLRQCSVSINQSRSVVGPPQGSQEIVTSVNQGVPCIIVSVAVPVASVAGVTPGGSLIVASPKPSLCSITSMTTTSSATIPRLSTAQPSNPTSIAQSGSIFRPHQMKPNANQQMAGAQLRFPRVLAPVPSAGMKSDTHRVCRSVSLNDGSLSQAPDLRRSLSAREGNVSTSLSTLSRSADCPVTSRKVSMKLVNSATESSVAACDNTYGYDQIMKEGQGAKVSQSNKVDMKSTLRALRGVFLCMTCKIKWADHQVLLFIKHVWEHIHPGTCQCSNEFPEKNPCASLKEALRVIFSNSLEKMPDEVKQYISRVTADSDKEDTPVAKKEVEPLQTAVTTDIPEPSNENLCPSNHSVPKASESSLPEKQVENNVCSASPIYSSSALPHGSKKTIPCHVNNSQAQSNESSLQKASLGNALIDDTRPADEFLLERNKEPACVSSENERLIPQLSSEQTSNSLTNVSSKAANRRCNSDAEKSQSVESESELSCFYKCGFSQCTFSSYKPMELLLHTSQAHGLESEFPCVYCGYIGSRDSVLLSHMQEHICDEEKSKFMYSCSLVFDSGDVKDLRHQRLDVLFSMVNSYMMGESSMNTSFKLLCKYCDQTFDEIGDLKQHYDDSLLLTVVECRHCMGYFLDSASCKRHISREHPNSRVFYRFSKKLLCKKNEVMGAAFEKFKKAYKDKFVSRRQSTGTDLSDNIAVCRNICSPDPMSKAPQGALNRTPVCSDVSDTNLVQQKNCEAFNYTDGQAEKIPKENGVCNSTPPLVDLELLGVIRNECVEDGDGEVSSVAIQSTSDLNQGNRMGETGDTGHDKGTTNSAEVSTVRRCPAQDLISSNLEPSKNTSSEVCGQKTSLKPSWELHSECVDVMEVPNGENEQAVKIQSSKKVQNEIDVSAESSDVPIEKRDSTVSSVSPLNIALQGNDDQGEKDPNCPRKKQSPNTDIQGEKGDDQKRGGKSSDAYCQKQKEDSKKEKQRSIVSECVDHGENDQLLKGFKGQRGDHNKTEKPSDSCSREEKDQNHSTEEPNVSLIDGVVHNNSCRAEKQKFSDTVCEVDKDRDNRTEKTKSSNAGSEGKKDQDYRTVKQSSHGRTEEKDHEDGNELECSSSGNDQGGKPCRLVEKQQTSDKEKSISVSPQDFFCAPSRSKDKSEHHGKDLEKLRCSVPGSDIKSVQESETVTEEKEGELENVVHCDTQFVTDSVTSDNSSSPSARDRLNSAENEKSVASGKVMNSSLSQRTSASDNLFERIGSDILAAFSNSVHRPSSKLPEKTKQLVLNTEVVETLEQPDVPVPHDKDKRQGEVQLLRLYDTCGTEALDCLDSLYATDRNGKYTCKKCTKRFKGLKIIHCHVLWCVGGIAIALCPHCLYKDAHPKLITNHIKKMHPGEDAEEKLFHQVDWPYLSNTLQSQKLNIDNFRNICKPFTAVNVHAEKAQEEHVEMLCSESQESDEKRGQAQVCVEKECAGDKTDQATEKLCLEVIAEKSTSHSCLSEKRKASDHLHPLSSSSASKQNKVCANTEPSIPVVSECQVEETSLSSQVLNENYDSNEKQVNSMHTSVDNVPQNSHQDIQSSTGLIESHSSSKSTVLFMCTHCTYKSYSYTVAQRHARHDHEGTLAKVKKVSTQEQNIEESRERYKCRLCPVEYEKWDDNAMQKHIDEKHKFFECSYCKFPYFILSHLYNHMKFAHQDDGSKVDKLSPSSVFVDVCDAKSKPILTLETEGLLVQKGQKRNMNQNETDAVGIKTVKRRCLKKYVGLKKGKFPSKELTFMGNKLPSESENEICIDLTTDKDDIEASSKSEKQMTEVPVSEIVCNICHAHFKCFKTLKTHMGLLHRTLPFQGIGRQLNPVLSKSSADTPMTNELPAGTASDDKDQSESPSTQNGKSFNKTEEFLLNNELAESDACANMPVSSLTDQTESDTVTVSQDTTHVPAHSPPTRYSCHLCDAILSTEFFFRLHLAKHGGFSKLSVLTSTDGLLLCSKCGYIAVSMNDLAQHTASHMDERRYFCSLCGADAHQKAGVTCHIKKMHREEDNAMVKDRKKQKESVDLKPKLVCFDPMVCIVDPFKQTPEDLRNLLSRNGITLLDSVVDEHSNILDFVKDDELFEVTIKPF</sequence>
<feature type="compositionally biased region" description="Polar residues" evidence="8">
    <location>
        <begin position="1037"/>
        <end position="1058"/>
    </location>
</feature>
<dbReference type="InterPro" id="IPR050888">
    <property type="entry name" value="ZnF_C2H2-type_TF"/>
</dbReference>
<dbReference type="Gene3D" id="3.30.160.60">
    <property type="entry name" value="Classic Zinc Finger"/>
    <property type="match status" value="3"/>
</dbReference>
<feature type="region of interest" description="Disordered" evidence="8">
    <location>
        <begin position="1402"/>
        <end position="1436"/>
    </location>
</feature>
<keyword evidence="3" id="KW-0677">Repeat</keyword>
<feature type="compositionally biased region" description="Basic and acidic residues" evidence="8">
    <location>
        <begin position="1348"/>
        <end position="1364"/>
    </location>
</feature>
<feature type="compositionally biased region" description="Polar residues" evidence="8">
    <location>
        <begin position="550"/>
        <end position="574"/>
    </location>
</feature>
<feature type="compositionally biased region" description="Basic and acidic residues" evidence="8">
    <location>
        <begin position="1277"/>
        <end position="1286"/>
    </location>
</feature>
<dbReference type="SMART" id="SM00355">
    <property type="entry name" value="ZnF_C2H2"/>
    <property type="match status" value="14"/>
</dbReference>
<feature type="compositionally biased region" description="Low complexity" evidence="8">
    <location>
        <begin position="1402"/>
        <end position="1413"/>
    </location>
</feature>
<feature type="region of interest" description="Disordered" evidence="8">
    <location>
        <begin position="519"/>
        <end position="574"/>
    </location>
</feature>
<feature type="compositionally biased region" description="Basic and acidic residues" evidence="8">
    <location>
        <begin position="1149"/>
        <end position="1158"/>
    </location>
</feature>
<keyword evidence="10" id="KW-1185">Reference proteome</keyword>
<evidence type="ECO:0000256" key="6">
    <source>
        <dbReference type="ARBA" id="ARBA00023242"/>
    </source>
</evidence>
<evidence type="ECO:0000313" key="10">
    <source>
        <dbReference type="Proteomes" id="UP000694888"/>
    </source>
</evidence>
<feature type="compositionally biased region" description="Polar residues" evidence="8">
    <location>
        <begin position="602"/>
        <end position="616"/>
    </location>
</feature>
<dbReference type="PANTHER" id="PTHR24406">
    <property type="entry name" value="TRANSCRIPTIONAL REPRESSOR CTCFL-RELATED"/>
    <property type="match status" value="1"/>
</dbReference>
<name>A0ABM0K6J8_APLCA</name>
<evidence type="ECO:0000313" key="11">
    <source>
        <dbReference type="RefSeq" id="XP_005109935.1"/>
    </source>
</evidence>
<evidence type="ECO:0000256" key="4">
    <source>
        <dbReference type="ARBA" id="ARBA00022771"/>
    </source>
</evidence>
<feature type="compositionally biased region" description="Basic and acidic residues" evidence="8">
    <location>
        <begin position="1169"/>
        <end position="1194"/>
    </location>
</feature>
<feature type="compositionally biased region" description="Basic and acidic residues" evidence="8">
    <location>
        <begin position="1202"/>
        <end position="1228"/>
    </location>
</feature>
<feature type="compositionally biased region" description="Basic and acidic residues" evidence="8">
    <location>
        <begin position="1245"/>
        <end position="1270"/>
    </location>
</feature>
<dbReference type="RefSeq" id="XP_005109935.1">
    <property type="nucleotide sequence ID" value="XM_005109878.3"/>
</dbReference>
<gene>
    <name evidence="11" type="primary">LOC101855529</name>
</gene>
<proteinExistence type="predicted"/>
<evidence type="ECO:0000256" key="8">
    <source>
        <dbReference type="SAM" id="MobiDB-lite"/>
    </source>
</evidence>
<evidence type="ECO:0000256" key="5">
    <source>
        <dbReference type="ARBA" id="ARBA00022833"/>
    </source>
</evidence>
<protein>
    <submittedName>
        <fullName evidence="11">Uncharacterized protein LOC101855529 isoform X1</fullName>
    </submittedName>
</protein>
<keyword evidence="4 7" id="KW-0863">Zinc-finger</keyword>
<evidence type="ECO:0000256" key="3">
    <source>
        <dbReference type="ARBA" id="ARBA00022737"/>
    </source>
</evidence>
<feature type="region of interest" description="Disordered" evidence="8">
    <location>
        <begin position="998"/>
        <end position="1058"/>
    </location>
</feature>
<feature type="compositionally biased region" description="Basic and acidic residues" evidence="8">
    <location>
        <begin position="521"/>
        <end position="536"/>
    </location>
</feature>
<evidence type="ECO:0000256" key="2">
    <source>
        <dbReference type="ARBA" id="ARBA00022723"/>
    </source>
</evidence>
<reference evidence="11" key="1">
    <citation type="submission" date="2025-08" db="UniProtKB">
        <authorList>
            <consortium name="RefSeq"/>
        </authorList>
    </citation>
    <scope>IDENTIFICATION</scope>
</reference>
<dbReference type="PROSITE" id="PS50157">
    <property type="entry name" value="ZINC_FINGER_C2H2_2"/>
    <property type="match status" value="3"/>
</dbReference>